<evidence type="ECO:0008006" key="3">
    <source>
        <dbReference type="Google" id="ProtNLM"/>
    </source>
</evidence>
<sequence>MIPFKSVPPAFFAKNNKSSLDNSNFVQDAIKSLLSKGCISEVSDIPKCCNPLTVAERDSKLRLVLDLRHVNQFVDNQKFKYEDLKTFAELFDQDDFFITFDLTSGYHHVDIHP</sequence>
<protein>
    <recommendedName>
        <fullName evidence="3">Reverse transcriptase domain-containing protein</fullName>
    </recommendedName>
</protein>
<dbReference type="Proteomes" id="UP000594262">
    <property type="component" value="Unplaced"/>
</dbReference>
<dbReference type="InterPro" id="IPR052055">
    <property type="entry name" value="Hepadnavirus_pol/RT"/>
</dbReference>
<accession>A0A7M5VCX4</accession>
<organism evidence="1 2">
    <name type="scientific">Clytia hemisphaerica</name>
    <dbReference type="NCBI Taxonomy" id="252671"/>
    <lineage>
        <taxon>Eukaryota</taxon>
        <taxon>Metazoa</taxon>
        <taxon>Cnidaria</taxon>
        <taxon>Hydrozoa</taxon>
        <taxon>Hydroidolina</taxon>
        <taxon>Leptothecata</taxon>
        <taxon>Obeliida</taxon>
        <taxon>Clytiidae</taxon>
        <taxon>Clytia</taxon>
    </lineage>
</organism>
<proteinExistence type="predicted"/>
<dbReference type="OrthoDB" id="5985998at2759"/>
<dbReference type="Gene3D" id="3.10.10.10">
    <property type="entry name" value="HIV Type 1 Reverse Transcriptase, subunit A, domain 1"/>
    <property type="match status" value="1"/>
</dbReference>
<evidence type="ECO:0000313" key="2">
    <source>
        <dbReference type="Proteomes" id="UP000594262"/>
    </source>
</evidence>
<dbReference type="Gene3D" id="3.30.70.270">
    <property type="match status" value="1"/>
</dbReference>
<dbReference type="InterPro" id="IPR043128">
    <property type="entry name" value="Rev_trsase/Diguanyl_cyclase"/>
</dbReference>
<dbReference type="PANTHER" id="PTHR33050">
    <property type="entry name" value="REVERSE TRANSCRIPTASE DOMAIN-CONTAINING PROTEIN"/>
    <property type="match status" value="1"/>
</dbReference>
<evidence type="ECO:0000313" key="1">
    <source>
        <dbReference type="EnsemblMetazoa" id="CLYHEMP010587.1"/>
    </source>
</evidence>
<keyword evidence="2" id="KW-1185">Reference proteome</keyword>
<dbReference type="AlphaFoldDB" id="A0A7M5VCX4"/>
<name>A0A7M5VCX4_9CNID</name>
<dbReference type="SUPFAM" id="SSF56672">
    <property type="entry name" value="DNA/RNA polymerases"/>
    <property type="match status" value="1"/>
</dbReference>
<reference evidence="1" key="1">
    <citation type="submission" date="2021-01" db="UniProtKB">
        <authorList>
            <consortium name="EnsemblMetazoa"/>
        </authorList>
    </citation>
    <scope>IDENTIFICATION</scope>
</reference>
<dbReference type="EnsemblMetazoa" id="CLYHEMT010587.1">
    <property type="protein sequence ID" value="CLYHEMP010587.1"/>
    <property type="gene ID" value="CLYHEMG010587"/>
</dbReference>
<dbReference type="InterPro" id="IPR043502">
    <property type="entry name" value="DNA/RNA_pol_sf"/>
</dbReference>
<dbReference type="PANTHER" id="PTHR33050:SF7">
    <property type="entry name" value="RIBONUCLEASE H"/>
    <property type="match status" value="1"/>
</dbReference>